<dbReference type="Proteomes" id="UP001212411">
    <property type="component" value="Chromosome 2"/>
</dbReference>
<evidence type="ECO:0000256" key="7">
    <source>
        <dbReference type="SAM" id="MobiDB-lite"/>
    </source>
</evidence>
<feature type="transmembrane region" description="Helical" evidence="8">
    <location>
        <begin position="163"/>
        <end position="182"/>
    </location>
</feature>
<dbReference type="GeneID" id="80876717"/>
<evidence type="ECO:0000256" key="8">
    <source>
        <dbReference type="SAM" id="Phobius"/>
    </source>
</evidence>
<dbReference type="GO" id="GO:0046872">
    <property type="term" value="F:metal ion binding"/>
    <property type="evidence" value="ECO:0007669"/>
    <property type="project" value="UniProtKB-KW"/>
</dbReference>
<feature type="transmembrane region" description="Helical" evidence="8">
    <location>
        <begin position="90"/>
        <end position="107"/>
    </location>
</feature>
<comment type="similarity">
    <text evidence="2">Belongs to the ADIPOR family.</text>
</comment>
<name>A0AAE9WFE4_9SCHI</name>
<feature type="transmembrane region" description="Helical" evidence="8">
    <location>
        <begin position="188"/>
        <end position="209"/>
    </location>
</feature>
<evidence type="ECO:0000256" key="2">
    <source>
        <dbReference type="ARBA" id="ARBA00007018"/>
    </source>
</evidence>
<dbReference type="GO" id="GO:0016020">
    <property type="term" value="C:membrane"/>
    <property type="evidence" value="ECO:0007669"/>
    <property type="project" value="UniProtKB-SubCell"/>
</dbReference>
<evidence type="ECO:0000256" key="3">
    <source>
        <dbReference type="ARBA" id="ARBA00022692"/>
    </source>
</evidence>
<dbReference type="PANTHER" id="PTHR20855:SF52">
    <property type="entry name" value="ADIPONECTIN RECEPTOR PROTEIN"/>
    <property type="match status" value="1"/>
</dbReference>
<feature type="transmembrane region" description="Helical" evidence="8">
    <location>
        <begin position="221"/>
        <end position="242"/>
    </location>
</feature>
<evidence type="ECO:0000256" key="6">
    <source>
        <dbReference type="PIRSR" id="PIRSR604254-1"/>
    </source>
</evidence>
<feature type="binding site" evidence="6">
    <location>
        <position position="294"/>
    </location>
    <ligand>
        <name>Zn(2+)</name>
        <dbReference type="ChEBI" id="CHEBI:29105"/>
    </ligand>
</feature>
<dbReference type="GO" id="GO:0006882">
    <property type="term" value="P:intracellular zinc ion homeostasis"/>
    <property type="evidence" value="ECO:0007669"/>
    <property type="project" value="TreeGrafter"/>
</dbReference>
<keyword evidence="5 8" id="KW-0472">Membrane</keyword>
<proteinExistence type="inferred from homology"/>
<keyword evidence="9" id="KW-0675">Receptor</keyword>
<dbReference type="AlphaFoldDB" id="A0AAE9WFE4"/>
<protein>
    <submittedName>
        <fullName evidence="9">Hemolysin-III family plasma membrane receptor implicated in zinc ion homeostasis Izh2</fullName>
    </submittedName>
</protein>
<keyword evidence="4 8" id="KW-1133">Transmembrane helix</keyword>
<keyword evidence="3 8" id="KW-0812">Transmembrane</keyword>
<reference evidence="9 10" key="1">
    <citation type="journal article" date="2023" name="G3 (Bethesda)">
        <title>A high-quality reference genome for the fission yeast Schizosaccharomyces osmophilus.</title>
        <authorList>
            <person name="Jia G.S."/>
            <person name="Zhang W.C."/>
            <person name="Liang Y."/>
            <person name="Liu X.H."/>
            <person name="Rhind N."/>
            <person name="Pidoux A."/>
            <person name="Brysch-Herzberg M."/>
            <person name="Du L.L."/>
        </authorList>
    </citation>
    <scope>NUCLEOTIDE SEQUENCE [LARGE SCALE GENOMIC DNA]</scope>
    <source>
        <strain evidence="9 10">CBS 15793</strain>
    </source>
</reference>
<comment type="subcellular location">
    <subcellularLocation>
        <location evidence="1">Membrane</location>
        <topology evidence="1">Multi-pass membrane protein</topology>
    </subcellularLocation>
</comment>
<feature type="transmembrane region" description="Helical" evidence="8">
    <location>
        <begin position="123"/>
        <end position="143"/>
    </location>
</feature>
<sequence>MNKIKNRGSNCSNANLKEKPESDDPTVIQTGAIKIEKSAVPSKNSKSLLTWDELEPWQQDNQYIISAYRPATFSFPGSLKSILYLHNESINIWSHLLGAIVFLFFIIRSERILVRETTTSQDVYVFMVFLISALTMLFCSTFYHTVSNHSSHVSKYGNKLDYLGIVIMIVGSFVPCLHYGFACHASFRTLYIGTIFSIGVIVGSTCMLDRFRQPEWRSFRAVLFIIMGLFGIFPVLHALFIYTLKDLLVRMGLGWLILQGAFYIVGATIYANRIPEKWYPGKYDIFGSSHQWFHVCVVIAALCHFRGLLIAYDYFHEAANC</sequence>
<keyword evidence="6" id="KW-0862">Zinc</keyword>
<dbReference type="EMBL" id="CP115612">
    <property type="protein sequence ID" value="WBW73778.1"/>
    <property type="molecule type" value="Genomic_DNA"/>
</dbReference>
<dbReference type="KEGG" id="som:SOMG_03237"/>
<dbReference type="InterPro" id="IPR004254">
    <property type="entry name" value="AdipoR/HlyIII-related"/>
</dbReference>
<keyword evidence="6" id="KW-0479">Metal-binding</keyword>
<dbReference type="RefSeq" id="XP_056038021.1">
    <property type="nucleotide sequence ID" value="XM_056182028.1"/>
</dbReference>
<evidence type="ECO:0000256" key="4">
    <source>
        <dbReference type="ARBA" id="ARBA00022989"/>
    </source>
</evidence>
<dbReference type="PANTHER" id="PTHR20855">
    <property type="entry name" value="ADIPOR/PROGESTIN RECEPTOR-RELATED"/>
    <property type="match status" value="1"/>
</dbReference>
<feature type="binding site" evidence="6">
    <location>
        <position position="144"/>
    </location>
    <ligand>
        <name>Zn(2+)</name>
        <dbReference type="ChEBI" id="CHEBI:29105"/>
    </ligand>
</feature>
<feature type="transmembrane region" description="Helical" evidence="8">
    <location>
        <begin position="292"/>
        <end position="312"/>
    </location>
</feature>
<feature type="binding site" evidence="6">
    <location>
        <position position="290"/>
    </location>
    <ligand>
        <name>Zn(2+)</name>
        <dbReference type="ChEBI" id="CHEBI:29105"/>
    </ligand>
</feature>
<accession>A0AAE9WFE4</accession>
<evidence type="ECO:0000256" key="5">
    <source>
        <dbReference type="ARBA" id="ARBA00023136"/>
    </source>
</evidence>
<organism evidence="9 10">
    <name type="scientific">Schizosaccharomyces osmophilus</name>
    <dbReference type="NCBI Taxonomy" id="2545709"/>
    <lineage>
        <taxon>Eukaryota</taxon>
        <taxon>Fungi</taxon>
        <taxon>Dikarya</taxon>
        <taxon>Ascomycota</taxon>
        <taxon>Taphrinomycotina</taxon>
        <taxon>Schizosaccharomycetes</taxon>
        <taxon>Schizosaccharomycetales</taxon>
        <taxon>Schizosaccharomycetaceae</taxon>
        <taxon>Schizosaccharomyces</taxon>
    </lineage>
</organism>
<gene>
    <name evidence="9" type="primary">izh2</name>
    <name evidence="9" type="ORF">SOMG_03237</name>
</gene>
<keyword evidence="10" id="KW-1185">Reference proteome</keyword>
<evidence type="ECO:0000313" key="9">
    <source>
        <dbReference type="EMBL" id="WBW73778.1"/>
    </source>
</evidence>
<feature type="transmembrane region" description="Helical" evidence="8">
    <location>
        <begin position="248"/>
        <end position="271"/>
    </location>
</feature>
<dbReference type="GO" id="GO:0038023">
    <property type="term" value="F:signaling receptor activity"/>
    <property type="evidence" value="ECO:0007669"/>
    <property type="project" value="TreeGrafter"/>
</dbReference>
<evidence type="ECO:0000313" key="10">
    <source>
        <dbReference type="Proteomes" id="UP001212411"/>
    </source>
</evidence>
<feature type="region of interest" description="Disordered" evidence="7">
    <location>
        <begin position="1"/>
        <end position="25"/>
    </location>
</feature>
<dbReference type="Pfam" id="PF03006">
    <property type="entry name" value="HlyIII"/>
    <property type="match status" value="1"/>
</dbReference>
<evidence type="ECO:0000256" key="1">
    <source>
        <dbReference type="ARBA" id="ARBA00004141"/>
    </source>
</evidence>